<evidence type="ECO:0000313" key="1">
    <source>
        <dbReference type="EMBL" id="RIH89556.1"/>
    </source>
</evidence>
<dbReference type="EMBL" id="QWLA01000002">
    <property type="protein sequence ID" value="RIH89556.1"/>
    <property type="molecule type" value="Genomic_DNA"/>
</dbReference>
<name>A0A399F1J3_9DEIN</name>
<sequence>MTVPSVIWFIRTDEGCIATTLPGYSDQGELSFVVDLSRLQKPGDAYTAPDPMNTGWELRFERR</sequence>
<comment type="caution">
    <text evidence="1">The sequence shown here is derived from an EMBL/GenBank/DDBJ whole genome shotgun (WGS) entry which is preliminary data.</text>
</comment>
<dbReference type="AlphaFoldDB" id="A0A399F1J3"/>
<gene>
    <name evidence="1" type="ORF">Mrose_00144</name>
</gene>
<protein>
    <submittedName>
        <fullName evidence="1">Uncharacterized protein</fullName>
    </submittedName>
</protein>
<organism evidence="1 2">
    <name type="scientific">Calidithermus roseus</name>
    <dbReference type="NCBI Taxonomy" id="1644118"/>
    <lineage>
        <taxon>Bacteria</taxon>
        <taxon>Thermotogati</taxon>
        <taxon>Deinococcota</taxon>
        <taxon>Deinococci</taxon>
        <taxon>Thermales</taxon>
        <taxon>Thermaceae</taxon>
        <taxon>Calidithermus</taxon>
    </lineage>
</organism>
<keyword evidence="2" id="KW-1185">Reference proteome</keyword>
<dbReference type="Proteomes" id="UP000265341">
    <property type="component" value="Unassembled WGS sequence"/>
</dbReference>
<accession>A0A399F1J3</accession>
<proteinExistence type="predicted"/>
<evidence type="ECO:0000313" key="2">
    <source>
        <dbReference type="Proteomes" id="UP000265341"/>
    </source>
</evidence>
<dbReference type="RefSeq" id="WP_182482619.1">
    <property type="nucleotide sequence ID" value="NZ_QWLA01000002.1"/>
</dbReference>
<reference evidence="1 2" key="1">
    <citation type="submission" date="2018-08" db="EMBL/GenBank/DDBJ databases">
        <title>Meiothermus roseus NBRC 110900 genome sequencing project.</title>
        <authorList>
            <person name="Da Costa M.S."/>
            <person name="Albuquerque L."/>
            <person name="Raposo P."/>
            <person name="Froufe H.J.C."/>
            <person name="Barroso C.S."/>
            <person name="Egas C."/>
        </authorList>
    </citation>
    <scope>NUCLEOTIDE SEQUENCE [LARGE SCALE GENOMIC DNA]</scope>
    <source>
        <strain evidence="1 2">NBRC 110900</strain>
    </source>
</reference>